<evidence type="ECO:0000313" key="7">
    <source>
        <dbReference type="EMBL" id="CUN50928.1"/>
    </source>
</evidence>
<dbReference type="RefSeq" id="WP_055301230.1">
    <property type="nucleotide sequence ID" value="NZ_CYYR01000003.1"/>
</dbReference>
<dbReference type="GO" id="GO:0003984">
    <property type="term" value="F:acetolactate synthase activity"/>
    <property type="evidence" value="ECO:0007669"/>
    <property type="project" value="UniProtKB-EC"/>
</dbReference>
<accession>A0A173XKH0</accession>
<dbReference type="GO" id="GO:0009099">
    <property type="term" value="P:L-valine biosynthetic process"/>
    <property type="evidence" value="ECO:0007669"/>
    <property type="project" value="TreeGrafter"/>
</dbReference>
<dbReference type="PANTHER" id="PTHR18968:SF142">
    <property type="entry name" value="ACETOLACTATE SYNTHASE"/>
    <property type="match status" value="1"/>
</dbReference>
<dbReference type="Pfam" id="PF02775">
    <property type="entry name" value="TPP_enzyme_C"/>
    <property type="match status" value="1"/>
</dbReference>
<feature type="domain" description="Thiamine pyrophosphate enzyme N-terminal TPP-binding" evidence="6">
    <location>
        <begin position="4"/>
        <end position="108"/>
    </location>
</feature>
<dbReference type="SUPFAM" id="SSF52467">
    <property type="entry name" value="DHS-like NAD/FAD-binding domain"/>
    <property type="match status" value="1"/>
</dbReference>
<dbReference type="PANTHER" id="PTHR18968">
    <property type="entry name" value="THIAMINE PYROPHOSPHATE ENZYMES"/>
    <property type="match status" value="1"/>
</dbReference>
<dbReference type="InterPro" id="IPR029035">
    <property type="entry name" value="DHS-like_NAD/FAD-binding_dom"/>
</dbReference>
<dbReference type="InterPro" id="IPR012000">
    <property type="entry name" value="Thiamin_PyroP_enz_cen_dom"/>
</dbReference>
<dbReference type="InterPro" id="IPR029061">
    <property type="entry name" value="THDP-binding"/>
</dbReference>
<evidence type="ECO:0000256" key="3">
    <source>
        <dbReference type="RuleBase" id="RU362132"/>
    </source>
</evidence>
<dbReference type="SUPFAM" id="SSF52518">
    <property type="entry name" value="Thiamin diphosphate-binding fold (THDP-binding)"/>
    <property type="match status" value="2"/>
</dbReference>
<name>A0A173XKH0_9FIRM</name>
<dbReference type="AlphaFoldDB" id="A0A173XKH0"/>
<dbReference type="GO" id="GO:0030976">
    <property type="term" value="F:thiamine pyrophosphate binding"/>
    <property type="evidence" value="ECO:0007669"/>
    <property type="project" value="InterPro"/>
</dbReference>
<dbReference type="GO" id="GO:0000287">
    <property type="term" value="F:magnesium ion binding"/>
    <property type="evidence" value="ECO:0007669"/>
    <property type="project" value="InterPro"/>
</dbReference>
<feature type="domain" description="Thiamine pyrophosphate enzyme central" evidence="4">
    <location>
        <begin position="212"/>
        <end position="348"/>
    </location>
</feature>
<dbReference type="Proteomes" id="UP000095395">
    <property type="component" value="Unassembled WGS sequence"/>
</dbReference>
<dbReference type="EC" id="2.2.1.6" evidence="7"/>
<dbReference type="Pfam" id="PF02776">
    <property type="entry name" value="TPP_enzyme_N"/>
    <property type="match status" value="1"/>
</dbReference>
<dbReference type="InterPro" id="IPR011766">
    <property type="entry name" value="TPP_enzyme_TPP-bd"/>
</dbReference>
<dbReference type="GO" id="GO:0009097">
    <property type="term" value="P:isoleucine biosynthetic process"/>
    <property type="evidence" value="ECO:0007669"/>
    <property type="project" value="TreeGrafter"/>
</dbReference>
<protein>
    <submittedName>
        <fullName evidence="7">Acetolactate synthase isozyme 3 large subunit</fullName>
        <ecNumber evidence="7">2.2.1.6</ecNumber>
    </submittedName>
</protein>
<evidence type="ECO:0000259" key="5">
    <source>
        <dbReference type="Pfam" id="PF02775"/>
    </source>
</evidence>
<dbReference type="Gene3D" id="3.40.50.970">
    <property type="match status" value="2"/>
</dbReference>
<dbReference type="CDD" id="cd07035">
    <property type="entry name" value="TPP_PYR_POX_like"/>
    <property type="match status" value="1"/>
</dbReference>
<evidence type="ECO:0000259" key="6">
    <source>
        <dbReference type="Pfam" id="PF02776"/>
    </source>
</evidence>
<feature type="domain" description="Thiamine pyrophosphate enzyme TPP-binding" evidence="5">
    <location>
        <begin position="429"/>
        <end position="579"/>
    </location>
</feature>
<keyword evidence="2 3" id="KW-0786">Thiamine pyrophosphate</keyword>
<dbReference type="GO" id="GO:0005948">
    <property type="term" value="C:acetolactate synthase complex"/>
    <property type="evidence" value="ECO:0007669"/>
    <property type="project" value="TreeGrafter"/>
</dbReference>
<dbReference type="InterPro" id="IPR045229">
    <property type="entry name" value="TPP_enz"/>
</dbReference>
<comment type="similarity">
    <text evidence="1 3">Belongs to the TPP enzyme family.</text>
</comment>
<reference evidence="7 8" key="1">
    <citation type="submission" date="2015-09" db="EMBL/GenBank/DDBJ databases">
        <authorList>
            <consortium name="Pathogen Informatics"/>
        </authorList>
    </citation>
    <scope>NUCLEOTIDE SEQUENCE [LARGE SCALE GENOMIC DNA]</scope>
    <source>
        <strain evidence="7 8">2789STDY5608835</strain>
    </source>
</reference>
<gene>
    <name evidence="7" type="primary">ilvI</name>
    <name evidence="7" type="ORF">ERS852392_00582</name>
</gene>
<dbReference type="InterPro" id="IPR012001">
    <property type="entry name" value="Thiamin_PyroP_enz_TPP-bd_dom"/>
</dbReference>
<evidence type="ECO:0000256" key="2">
    <source>
        <dbReference type="ARBA" id="ARBA00023052"/>
    </source>
</evidence>
<proteinExistence type="inferred from homology"/>
<dbReference type="Pfam" id="PF00205">
    <property type="entry name" value="TPP_enzyme_M"/>
    <property type="match status" value="1"/>
</dbReference>
<organism evidence="7 8">
    <name type="scientific">Roseburia inulinivorans</name>
    <dbReference type="NCBI Taxonomy" id="360807"/>
    <lineage>
        <taxon>Bacteria</taxon>
        <taxon>Bacillati</taxon>
        <taxon>Bacillota</taxon>
        <taxon>Clostridia</taxon>
        <taxon>Lachnospirales</taxon>
        <taxon>Lachnospiraceae</taxon>
        <taxon>Roseburia</taxon>
    </lineage>
</organism>
<evidence type="ECO:0000259" key="4">
    <source>
        <dbReference type="Pfam" id="PF00205"/>
    </source>
</evidence>
<evidence type="ECO:0000256" key="1">
    <source>
        <dbReference type="ARBA" id="ARBA00007812"/>
    </source>
</evidence>
<dbReference type="CDD" id="cd00568">
    <property type="entry name" value="TPP_enzymes"/>
    <property type="match status" value="1"/>
</dbReference>
<keyword evidence="7" id="KW-0808">Transferase</keyword>
<evidence type="ECO:0000313" key="8">
    <source>
        <dbReference type="Proteomes" id="UP000095395"/>
    </source>
</evidence>
<dbReference type="Gene3D" id="3.40.50.1220">
    <property type="entry name" value="TPP-binding domain"/>
    <property type="match status" value="1"/>
</dbReference>
<dbReference type="EMBL" id="CYYR01000003">
    <property type="protein sequence ID" value="CUN50928.1"/>
    <property type="molecule type" value="Genomic_DNA"/>
</dbReference>
<dbReference type="GO" id="GO:0050660">
    <property type="term" value="F:flavin adenine dinucleotide binding"/>
    <property type="evidence" value="ECO:0007669"/>
    <property type="project" value="TreeGrafter"/>
</dbReference>
<sequence length="629" mass="69727">MKVKLSNYVAQFLVDHGIDTVFTVTGGGAMHLNDGFGKQKGLHCVYQHHEQACAIAGEAYARIHNKIGAVCVTTGPGGTNAITGVVGGWLDSIPMLVISGQVRYDTTARSTGLGIRAMGDQEFDICKAVESMTKYCEMVIDPLKIRYCLEKALFLALNGRQGPCWLDIPVNIQGSYIDTDELVGFDPKKEFKENGRRWQEEAVPAKPSEETVEAILEKVKAAKRPVINAGSAIRYSGGFQDFEELVNRLNIPVVTGWNSIDVIPDEDERYTGRAGIMGDRAGNFAIQNSDLVLSLGSRLSIRQVGYNFKTWAREAYTIVVDVDPEELKKPTIHVSMPVCADVKDVMQMMNQKLSEQGYGEDRSKMFVNMDAETVEAREAWLSICQNWKEKYPVVQPKHYESQKYANVYAFVKTLSDALPEDYITVVGNGSACVVGSHAYTIKKGQRFIINSAIASMGYDLPAAIGACVADGAKELVCLTGDGSIQMNLQELQTIKTNKLPIKIFIINNQGYHSIRQTQTNFFGEPLVGIGPESHDLEFPSMEKLAYAYDYPYFSCDSNENLEETVHKALEMEGSCICEVFVTTEQKFEPKSATKRLEDGTLVSPPLEDLAPFLPREEFLSNMLIKPIEE</sequence>